<dbReference type="VEuPathDB" id="FungiDB:AeMF1_019814"/>
<evidence type="ECO:0000259" key="1">
    <source>
        <dbReference type="Pfam" id="PF05347"/>
    </source>
</evidence>
<comment type="caution">
    <text evidence="2">The sequence shown here is derived from an EMBL/GenBank/DDBJ whole genome shotgun (WGS) entry which is preliminary data.</text>
</comment>
<proteinExistence type="predicted"/>
<dbReference type="CDD" id="cd20251">
    <property type="entry name" value="Complex1_LYR_SF"/>
    <property type="match status" value="1"/>
</dbReference>
<dbReference type="Proteomes" id="UP000481153">
    <property type="component" value="Unassembled WGS sequence"/>
</dbReference>
<gene>
    <name evidence="2" type="ORF">Ae201684_009248</name>
</gene>
<keyword evidence="3" id="KW-1185">Reference proteome</keyword>
<evidence type="ECO:0000313" key="2">
    <source>
        <dbReference type="EMBL" id="KAF0734078.1"/>
    </source>
</evidence>
<evidence type="ECO:0000313" key="3">
    <source>
        <dbReference type="Proteomes" id="UP000481153"/>
    </source>
</evidence>
<dbReference type="InterPro" id="IPR008011">
    <property type="entry name" value="Complex1_LYR_dom"/>
</dbReference>
<organism evidence="2 3">
    <name type="scientific">Aphanomyces euteiches</name>
    <dbReference type="NCBI Taxonomy" id="100861"/>
    <lineage>
        <taxon>Eukaryota</taxon>
        <taxon>Sar</taxon>
        <taxon>Stramenopiles</taxon>
        <taxon>Oomycota</taxon>
        <taxon>Saprolegniomycetes</taxon>
        <taxon>Saprolegniales</taxon>
        <taxon>Verrucalvaceae</taxon>
        <taxon>Aphanomyces</taxon>
    </lineage>
</organism>
<dbReference type="OrthoDB" id="275715at2759"/>
<name>A0A6G0X2F6_9STRA</name>
<feature type="domain" description="Complex 1 LYR protein" evidence="1">
    <location>
        <begin position="6"/>
        <end position="63"/>
    </location>
</feature>
<reference evidence="2 3" key="1">
    <citation type="submission" date="2019-07" db="EMBL/GenBank/DDBJ databases">
        <title>Genomics analysis of Aphanomyces spp. identifies a new class of oomycete effector associated with host adaptation.</title>
        <authorList>
            <person name="Gaulin E."/>
        </authorList>
    </citation>
    <scope>NUCLEOTIDE SEQUENCE [LARGE SCALE GENOMIC DNA]</scope>
    <source>
        <strain evidence="2 3">ATCC 201684</strain>
    </source>
</reference>
<dbReference type="EMBL" id="VJMJ01000118">
    <property type="protein sequence ID" value="KAF0734078.1"/>
    <property type="molecule type" value="Genomic_DNA"/>
</dbReference>
<accession>A0A6G0X2F6</accession>
<sequence>MQDQRRHVLRLYKACLASALKCPEQNHRETMRAYVRIKFRDKMHIRDTKAVSRLIADATEELDRMEYYHSMYRAGQAQKQAKASSTPTMRLAAHCPNCNYEFTSEKAKFCSECGVQRPTLV</sequence>
<protein>
    <recommendedName>
        <fullName evidence="1">Complex 1 LYR protein domain-containing protein</fullName>
    </recommendedName>
</protein>
<dbReference type="AlphaFoldDB" id="A0A6G0X2F6"/>
<dbReference type="Pfam" id="PF05347">
    <property type="entry name" value="Complex1_LYR"/>
    <property type="match status" value="1"/>
</dbReference>